<organism evidence="1 2">
    <name type="scientific">Coregonus suidteri</name>
    <dbReference type="NCBI Taxonomy" id="861788"/>
    <lineage>
        <taxon>Eukaryota</taxon>
        <taxon>Metazoa</taxon>
        <taxon>Chordata</taxon>
        <taxon>Craniata</taxon>
        <taxon>Vertebrata</taxon>
        <taxon>Euteleostomi</taxon>
        <taxon>Actinopterygii</taxon>
        <taxon>Neopterygii</taxon>
        <taxon>Teleostei</taxon>
        <taxon>Protacanthopterygii</taxon>
        <taxon>Salmoniformes</taxon>
        <taxon>Salmonidae</taxon>
        <taxon>Coregoninae</taxon>
        <taxon>Coregonus</taxon>
    </lineage>
</organism>
<dbReference type="EMBL" id="JAGTTL010000193">
    <property type="protein sequence ID" value="KAK6290879.1"/>
    <property type="molecule type" value="Genomic_DNA"/>
</dbReference>
<comment type="caution">
    <text evidence="1">The sequence shown here is derived from an EMBL/GenBank/DDBJ whole genome shotgun (WGS) entry which is preliminary data.</text>
</comment>
<sequence length="54" mass="6304">PFFWSLEKQLQFFQGVSDWIDGQSQLKQLKNSIIDQLESEAEKSGQGELDETYH</sequence>
<dbReference type="Proteomes" id="UP001356427">
    <property type="component" value="Unassembled WGS sequence"/>
</dbReference>
<evidence type="ECO:0000313" key="2">
    <source>
        <dbReference type="Proteomes" id="UP001356427"/>
    </source>
</evidence>
<name>A0AAN8KJV6_9TELE</name>
<feature type="non-terminal residue" evidence="1">
    <location>
        <position position="1"/>
    </location>
</feature>
<evidence type="ECO:0000313" key="1">
    <source>
        <dbReference type="EMBL" id="KAK6290879.1"/>
    </source>
</evidence>
<gene>
    <name evidence="1" type="ORF">J4Q44_G00387190</name>
</gene>
<reference evidence="1 2" key="1">
    <citation type="submission" date="2021-04" db="EMBL/GenBank/DDBJ databases">
        <authorList>
            <person name="De Guttry C."/>
            <person name="Zahm M."/>
            <person name="Klopp C."/>
            <person name="Cabau C."/>
            <person name="Louis A."/>
            <person name="Berthelot C."/>
            <person name="Parey E."/>
            <person name="Roest Crollius H."/>
            <person name="Montfort J."/>
            <person name="Robinson-Rechavi M."/>
            <person name="Bucao C."/>
            <person name="Bouchez O."/>
            <person name="Gislard M."/>
            <person name="Lluch J."/>
            <person name="Milhes M."/>
            <person name="Lampietro C."/>
            <person name="Lopez Roques C."/>
            <person name="Donnadieu C."/>
            <person name="Braasch I."/>
            <person name="Desvignes T."/>
            <person name="Postlethwait J."/>
            <person name="Bobe J."/>
            <person name="Wedekind C."/>
            <person name="Guiguen Y."/>
        </authorList>
    </citation>
    <scope>NUCLEOTIDE SEQUENCE [LARGE SCALE GENOMIC DNA]</scope>
    <source>
        <strain evidence="1">Cs_M1</strain>
        <tissue evidence="1">Blood</tissue>
    </source>
</reference>
<accession>A0AAN8KJV6</accession>
<protein>
    <submittedName>
        <fullName evidence="1">Uncharacterized protein</fullName>
    </submittedName>
</protein>
<keyword evidence="2" id="KW-1185">Reference proteome</keyword>
<dbReference type="AlphaFoldDB" id="A0AAN8KJV6"/>
<proteinExistence type="predicted"/>